<feature type="transmembrane region" description="Helical" evidence="4">
    <location>
        <begin position="87"/>
        <end position="104"/>
    </location>
</feature>
<dbReference type="PROSITE" id="PS50850">
    <property type="entry name" value="MFS"/>
    <property type="match status" value="1"/>
</dbReference>
<dbReference type="Proteomes" id="UP000787635">
    <property type="component" value="Unassembled WGS sequence"/>
</dbReference>
<dbReference type="Pfam" id="PF07690">
    <property type="entry name" value="MFS_1"/>
    <property type="match status" value="1"/>
</dbReference>
<reference evidence="6 7" key="1">
    <citation type="submission" date="2020-03" db="EMBL/GenBank/DDBJ databases">
        <title>Roseomonas selenitidurans sp. nov. isolated from urban soil.</title>
        <authorList>
            <person name="Liu H."/>
        </authorList>
    </citation>
    <scope>NUCLEOTIDE SEQUENCE [LARGE SCALE GENOMIC DNA]</scope>
    <source>
        <strain evidence="6 7">BU-1</strain>
    </source>
</reference>
<organism evidence="6 7">
    <name type="scientific">Falsiroseomonas selenitidurans</name>
    <dbReference type="NCBI Taxonomy" id="2716335"/>
    <lineage>
        <taxon>Bacteria</taxon>
        <taxon>Pseudomonadati</taxon>
        <taxon>Pseudomonadota</taxon>
        <taxon>Alphaproteobacteria</taxon>
        <taxon>Acetobacterales</taxon>
        <taxon>Roseomonadaceae</taxon>
        <taxon>Falsiroseomonas</taxon>
    </lineage>
</organism>
<comment type="caution">
    <text evidence="6">The sequence shown here is derived from an EMBL/GenBank/DDBJ whole genome shotgun (WGS) entry which is preliminary data.</text>
</comment>
<sequence>MQRIRAEDAVVIQPSPSLPLIMLALMAAHLAGMGAFLTVPVLAPAMAAETGVPASLAGLHTALVYAGALVTGPLTGPLIRRWGGVRMLQVAMVTVGCGIALAAFGHPVALVASALVAGMGHGPVTPGGSHLIAAHTPARRRALVFSLKQAGVPLGAMFVAALAPALALLAGWRVSILAMASIAFLVAIAIQPLRAGLDTERDRPGAGAGLLAVLRESAANVGMLRSNGALARLTVMACGYGIAQFCFSTFFVAFQVASLGTPLAEAGLRLALAQAAGVVGRIGWALLADRLGASRVMVACGLGAAAAGLALALAGPDWPGALVAGAGILMGATAVGWNGVMLAEAARLAPPGQVGGATAALSFAFGITMLVAPPAFSVLIGVTGGYGAGFLMCVAAVLVGAVAIAGARR</sequence>
<dbReference type="InterPro" id="IPR052952">
    <property type="entry name" value="MFS-Transporter"/>
</dbReference>
<dbReference type="PANTHER" id="PTHR23527:SF1">
    <property type="entry name" value="BLL3282 PROTEIN"/>
    <property type="match status" value="1"/>
</dbReference>
<evidence type="ECO:0000313" key="6">
    <source>
        <dbReference type="EMBL" id="NKC33129.1"/>
    </source>
</evidence>
<feature type="transmembrane region" description="Helical" evidence="4">
    <location>
        <begin position="55"/>
        <end position="75"/>
    </location>
</feature>
<dbReference type="InterPro" id="IPR020846">
    <property type="entry name" value="MFS_dom"/>
</dbReference>
<keyword evidence="2 4" id="KW-1133">Transmembrane helix</keyword>
<evidence type="ECO:0000256" key="2">
    <source>
        <dbReference type="ARBA" id="ARBA00022989"/>
    </source>
</evidence>
<gene>
    <name evidence="6" type="ORF">HEQ75_19865</name>
</gene>
<feature type="transmembrane region" description="Helical" evidence="4">
    <location>
        <begin position="20"/>
        <end position="43"/>
    </location>
</feature>
<keyword evidence="1 4" id="KW-0812">Transmembrane</keyword>
<dbReference type="EMBL" id="JAAVNE010000038">
    <property type="protein sequence ID" value="NKC33129.1"/>
    <property type="molecule type" value="Genomic_DNA"/>
</dbReference>
<name>A0ABX1E7G5_9PROT</name>
<proteinExistence type="predicted"/>
<evidence type="ECO:0000256" key="3">
    <source>
        <dbReference type="ARBA" id="ARBA00023136"/>
    </source>
</evidence>
<evidence type="ECO:0000313" key="7">
    <source>
        <dbReference type="Proteomes" id="UP000787635"/>
    </source>
</evidence>
<evidence type="ECO:0000259" key="5">
    <source>
        <dbReference type="PROSITE" id="PS50850"/>
    </source>
</evidence>
<feature type="domain" description="Major facilitator superfamily (MFS) profile" evidence="5">
    <location>
        <begin position="20"/>
        <end position="409"/>
    </location>
</feature>
<feature type="transmembrane region" description="Helical" evidence="4">
    <location>
        <begin position="386"/>
        <end position="407"/>
    </location>
</feature>
<dbReference type="SUPFAM" id="SSF103473">
    <property type="entry name" value="MFS general substrate transporter"/>
    <property type="match status" value="1"/>
</dbReference>
<keyword evidence="3 4" id="KW-0472">Membrane</keyword>
<dbReference type="InterPro" id="IPR036259">
    <property type="entry name" value="MFS_trans_sf"/>
</dbReference>
<dbReference type="InterPro" id="IPR011701">
    <property type="entry name" value="MFS"/>
</dbReference>
<feature type="transmembrane region" description="Helical" evidence="4">
    <location>
        <begin position="266"/>
        <end position="284"/>
    </location>
</feature>
<feature type="transmembrane region" description="Helical" evidence="4">
    <location>
        <begin position="296"/>
        <end position="315"/>
    </location>
</feature>
<accession>A0ABX1E7G5</accession>
<feature type="transmembrane region" description="Helical" evidence="4">
    <location>
        <begin position="150"/>
        <end position="170"/>
    </location>
</feature>
<keyword evidence="7" id="KW-1185">Reference proteome</keyword>
<protein>
    <submittedName>
        <fullName evidence="6">MFS transporter</fullName>
    </submittedName>
</protein>
<dbReference type="RefSeq" id="WP_168033863.1">
    <property type="nucleotide sequence ID" value="NZ_JAAVNE010000038.1"/>
</dbReference>
<feature type="transmembrane region" description="Helical" evidence="4">
    <location>
        <begin position="354"/>
        <end position="380"/>
    </location>
</feature>
<evidence type="ECO:0000256" key="4">
    <source>
        <dbReference type="SAM" id="Phobius"/>
    </source>
</evidence>
<dbReference type="PANTHER" id="PTHR23527">
    <property type="entry name" value="BLL3282 PROTEIN"/>
    <property type="match status" value="1"/>
</dbReference>
<dbReference type="Gene3D" id="1.20.1250.20">
    <property type="entry name" value="MFS general substrate transporter like domains"/>
    <property type="match status" value="2"/>
</dbReference>
<feature type="transmembrane region" description="Helical" evidence="4">
    <location>
        <begin position="321"/>
        <end position="342"/>
    </location>
</feature>
<evidence type="ECO:0000256" key="1">
    <source>
        <dbReference type="ARBA" id="ARBA00022692"/>
    </source>
</evidence>
<feature type="transmembrane region" description="Helical" evidence="4">
    <location>
        <begin position="233"/>
        <end position="254"/>
    </location>
</feature>